<organism evidence="3 4">
    <name type="scientific">Phialophora macrospora</name>
    <dbReference type="NCBI Taxonomy" id="1851006"/>
    <lineage>
        <taxon>Eukaryota</taxon>
        <taxon>Fungi</taxon>
        <taxon>Dikarya</taxon>
        <taxon>Ascomycota</taxon>
        <taxon>Pezizomycotina</taxon>
        <taxon>Eurotiomycetes</taxon>
        <taxon>Chaetothyriomycetidae</taxon>
        <taxon>Chaetothyriales</taxon>
        <taxon>Herpotrichiellaceae</taxon>
        <taxon>Phialophora</taxon>
    </lineage>
</organism>
<dbReference type="SUPFAM" id="SSF81383">
    <property type="entry name" value="F-box domain"/>
    <property type="match status" value="1"/>
</dbReference>
<feature type="region of interest" description="Disordered" evidence="1">
    <location>
        <begin position="756"/>
        <end position="775"/>
    </location>
</feature>
<feature type="compositionally biased region" description="Basic and acidic residues" evidence="1">
    <location>
        <begin position="1015"/>
        <end position="1030"/>
    </location>
</feature>
<evidence type="ECO:0000313" key="4">
    <source>
        <dbReference type="Proteomes" id="UP000054266"/>
    </source>
</evidence>
<feature type="domain" description="F-box" evidence="2">
    <location>
        <begin position="44"/>
        <end position="99"/>
    </location>
</feature>
<proteinExistence type="predicted"/>
<dbReference type="InterPro" id="IPR001810">
    <property type="entry name" value="F-box_dom"/>
</dbReference>
<evidence type="ECO:0000259" key="2">
    <source>
        <dbReference type="PROSITE" id="PS50181"/>
    </source>
</evidence>
<feature type="region of interest" description="Disordered" evidence="1">
    <location>
        <begin position="667"/>
        <end position="686"/>
    </location>
</feature>
<feature type="region of interest" description="Disordered" evidence="1">
    <location>
        <begin position="349"/>
        <end position="408"/>
    </location>
</feature>
<dbReference type="PROSITE" id="PS50181">
    <property type="entry name" value="FBOX"/>
    <property type="match status" value="1"/>
</dbReference>
<dbReference type="STRING" id="5601.A0A0D2CJX7"/>
<feature type="compositionally biased region" description="Polar residues" evidence="1">
    <location>
        <begin position="980"/>
        <end position="992"/>
    </location>
</feature>
<dbReference type="CDD" id="cd09917">
    <property type="entry name" value="F-box_SF"/>
    <property type="match status" value="1"/>
</dbReference>
<name>A0A0D2CJX7_9EURO</name>
<dbReference type="Proteomes" id="UP000054266">
    <property type="component" value="Unassembled WGS sequence"/>
</dbReference>
<dbReference type="EMBL" id="KN846960">
    <property type="protein sequence ID" value="KIW65536.1"/>
    <property type="molecule type" value="Genomic_DNA"/>
</dbReference>
<feature type="compositionally biased region" description="Basic and acidic residues" evidence="1">
    <location>
        <begin position="393"/>
        <end position="408"/>
    </location>
</feature>
<dbReference type="HOGENOM" id="CLU_003437_1_0_1"/>
<dbReference type="AlphaFoldDB" id="A0A0D2CJX7"/>
<keyword evidence="4" id="KW-1185">Reference proteome</keyword>
<dbReference type="InterPro" id="IPR036047">
    <property type="entry name" value="F-box-like_dom_sf"/>
</dbReference>
<gene>
    <name evidence="3" type="ORF">PV04_07790</name>
</gene>
<evidence type="ECO:0000313" key="3">
    <source>
        <dbReference type="EMBL" id="KIW65536.1"/>
    </source>
</evidence>
<feature type="compositionally biased region" description="Polar residues" evidence="1">
    <location>
        <begin position="383"/>
        <end position="392"/>
    </location>
</feature>
<reference evidence="3 4" key="1">
    <citation type="submission" date="2015-01" db="EMBL/GenBank/DDBJ databases">
        <title>The Genome Sequence of Capronia semiimmersa CBS27337.</title>
        <authorList>
            <consortium name="The Broad Institute Genomics Platform"/>
            <person name="Cuomo C."/>
            <person name="de Hoog S."/>
            <person name="Gorbushina A."/>
            <person name="Stielow B."/>
            <person name="Teixiera M."/>
            <person name="Abouelleil A."/>
            <person name="Chapman S.B."/>
            <person name="Priest M."/>
            <person name="Young S.K."/>
            <person name="Wortman J."/>
            <person name="Nusbaum C."/>
            <person name="Birren B."/>
        </authorList>
    </citation>
    <scope>NUCLEOTIDE SEQUENCE [LARGE SCALE GENOMIC DNA]</scope>
    <source>
        <strain evidence="3 4">CBS 27337</strain>
    </source>
</reference>
<evidence type="ECO:0000256" key="1">
    <source>
        <dbReference type="SAM" id="MobiDB-lite"/>
    </source>
</evidence>
<feature type="compositionally biased region" description="Basic and acidic residues" evidence="1">
    <location>
        <begin position="842"/>
        <end position="865"/>
    </location>
</feature>
<feature type="region of interest" description="Disordered" evidence="1">
    <location>
        <begin position="841"/>
        <end position="876"/>
    </location>
</feature>
<dbReference type="Pfam" id="PF12937">
    <property type="entry name" value="F-box-like"/>
    <property type="match status" value="1"/>
</dbReference>
<protein>
    <recommendedName>
        <fullName evidence="2">F-box domain-containing protein</fullName>
    </recommendedName>
</protein>
<accession>A0A0D2CJX7</accession>
<feature type="region of interest" description="Disordered" evidence="1">
    <location>
        <begin position="975"/>
        <end position="1036"/>
    </location>
</feature>
<sequence length="1177" mass="132376">MVLDHDPRGAPHEIDMRRKRPKLSGSIGVVKSSVESKDVSVRSLLTLADLPPEILQHVFTFADPITLGRLICVNRTFRSLLDPACRLPPNSASSMIKHLPIRKQDFIWTISRRTFLQGFPKPMDAMTELEMWRLVRGHSCQFCGKKVTQLLSYSTSDPWNAGPGLDNVRPIWPFRVRSCGRCLQPRLVKDTELVFSSSSALRSGLPFAILTPEMNYIPSSVLLHRAPPPHIELIKYYFRPQVEELERRFHSVEALGTATLGEWKKGLETSGQERNADATRFEQWELHNGFTRISVPQGQSSIAMPANFGDYANQEYPMPKIDRMQQIGLRSAAGTPSSGYAALESSIADSTSGESHYTAGKLSTKALPGPSATTGPFPRQDPLGQSTLQPPRQRTERSQKEAKEARIERRKEIERRCLALSPPIMPSTLTYMDAFQAAILISLPLDDKGWDVLKPRLLAQRADAEQREIRAALSDPSVQQAKRQQVEEEQRVAQENTTHMWHGLKISSREKIRKFADEFIHLTWSDGRAVTKATASKFAAEVLCHIRQHFDEAIAQEDHMLSRKGIAFPQDPESLACRKLKLHDMKWAFTEFVQPHTQRFGKELFLCHVCDTNQKLFAFEAIIQHFASKHTNALSHGNSIVSWDADWPIEPPFDPHPNLLWALGTTSSAPKGQSLQQSHSHLSRGMPISAQKEPRSLNAIAQNGPPYTVSNRYETPSGYNPGNMNSHYPTGFGSAAGAGTFTRSSIARSEASRITMEDEHDPQHPSARAPHTGVRYHRDSFTGGRLGQRTVPHHLPIDLHVSRDWEPWREEQPLSHSSMVYSYEDGSSRFSYGGSLARVHGVRSETGRESRATSHISVHKEKDSEPGASLSQPQTSKLGIDQTLNESAVQGFLESFDPMVGGNSSSNAKTGVGTVHPHEHQLPVSMPLSQRVGGSPLLHQNWDTFSSVSSSHLPPFPPPAQEASLPIRELEQHTEPLDNAATQQHYSISPASTRRYEVSRGSASGGRYVEQSPELPHRLRYGSESEDPRDVASANAEPLYQHRYVYDRDGRKYEEIREMPVERYPIQHDRFSNGFREPYTQAGRHYVDDRGYFVHGAVGREDLGRPMPRTYQANNIDHLPQQTTRPSFDDRYRGEEQLVPELQTRTLIFDDRDVIYQPIEPPMRATARSLGRSRPDD</sequence>